<dbReference type="InterPro" id="IPR000594">
    <property type="entry name" value="ThiF_NAD_FAD-bd"/>
</dbReference>
<gene>
    <name evidence="2" type="ORF">PLEOSDRAFT_1078267</name>
</gene>
<dbReference type="PANTHER" id="PTHR10953">
    <property type="entry name" value="UBIQUITIN-ACTIVATING ENZYME E1"/>
    <property type="match status" value="1"/>
</dbReference>
<dbReference type="AlphaFoldDB" id="A0A067NG10"/>
<evidence type="ECO:0000313" key="2">
    <source>
        <dbReference type="EMBL" id="KDQ25885.1"/>
    </source>
</evidence>
<accession>A0A067NG10</accession>
<dbReference type="Pfam" id="PF00899">
    <property type="entry name" value="ThiF"/>
    <property type="match status" value="1"/>
</dbReference>
<dbReference type="OrthoDB" id="1708823at2759"/>
<name>A0A067NG10_PLEO1</name>
<dbReference type="InParanoid" id="A0A067NG10"/>
<dbReference type="Gene3D" id="3.40.50.720">
    <property type="entry name" value="NAD(P)-binding Rossmann-like Domain"/>
    <property type="match status" value="1"/>
</dbReference>
<dbReference type="EMBL" id="KL198010">
    <property type="protein sequence ID" value="KDQ25885.1"/>
    <property type="molecule type" value="Genomic_DNA"/>
</dbReference>
<reference evidence="3" key="1">
    <citation type="journal article" date="2014" name="Proc. Natl. Acad. Sci. U.S.A.">
        <title>Extensive sampling of basidiomycete genomes demonstrates inadequacy of the white-rot/brown-rot paradigm for wood decay fungi.</title>
        <authorList>
            <person name="Riley R."/>
            <person name="Salamov A.A."/>
            <person name="Brown D.W."/>
            <person name="Nagy L.G."/>
            <person name="Floudas D."/>
            <person name="Held B.W."/>
            <person name="Levasseur A."/>
            <person name="Lombard V."/>
            <person name="Morin E."/>
            <person name="Otillar R."/>
            <person name="Lindquist E.A."/>
            <person name="Sun H."/>
            <person name="LaButti K.M."/>
            <person name="Schmutz J."/>
            <person name="Jabbour D."/>
            <person name="Luo H."/>
            <person name="Baker S.E."/>
            <person name="Pisabarro A.G."/>
            <person name="Walton J.D."/>
            <person name="Blanchette R.A."/>
            <person name="Henrissat B."/>
            <person name="Martin F."/>
            <person name="Cullen D."/>
            <person name="Hibbett D.S."/>
            <person name="Grigoriev I.V."/>
        </authorList>
    </citation>
    <scope>NUCLEOTIDE SEQUENCE [LARGE SCALE GENOMIC DNA]</scope>
    <source>
        <strain evidence="3">PC15</strain>
    </source>
</reference>
<dbReference type="InterPro" id="IPR035985">
    <property type="entry name" value="Ubiquitin-activating_enz"/>
</dbReference>
<dbReference type="VEuPathDB" id="FungiDB:PLEOSDRAFT_1078267"/>
<dbReference type="GO" id="GO:0019948">
    <property type="term" value="F:SUMO activating enzyme activity"/>
    <property type="evidence" value="ECO:0007669"/>
    <property type="project" value="TreeGrafter"/>
</dbReference>
<organism evidence="2 3">
    <name type="scientific">Pleurotus ostreatus (strain PC15)</name>
    <name type="common">Oyster mushroom</name>
    <dbReference type="NCBI Taxonomy" id="1137138"/>
    <lineage>
        <taxon>Eukaryota</taxon>
        <taxon>Fungi</taxon>
        <taxon>Dikarya</taxon>
        <taxon>Basidiomycota</taxon>
        <taxon>Agaricomycotina</taxon>
        <taxon>Agaricomycetes</taxon>
        <taxon>Agaricomycetidae</taxon>
        <taxon>Agaricales</taxon>
        <taxon>Pleurotineae</taxon>
        <taxon>Pleurotaceae</taxon>
        <taxon>Pleurotus</taxon>
    </lineage>
</organism>
<dbReference type="GO" id="GO:0016925">
    <property type="term" value="P:protein sumoylation"/>
    <property type="evidence" value="ECO:0007669"/>
    <property type="project" value="TreeGrafter"/>
</dbReference>
<feature type="domain" description="THIF-type NAD/FAD binding fold" evidence="1">
    <location>
        <begin position="23"/>
        <end position="331"/>
    </location>
</feature>
<dbReference type="SUPFAM" id="SSF69572">
    <property type="entry name" value="Activating enzymes of the ubiquitin-like proteins"/>
    <property type="match status" value="1"/>
</dbReference>
<dbReference type="FunCoup" id="A0A067NG10">
    <property type="interactions" value="863"/>
</dbReference>
<dbReference type="Proteomes" id="UP000027073">
    <property type="component" value="Unassembled WGS sequence"/>
</dbReference>
<evidence type="ECO:0000313" key="3">
    <source>
        <dbReference type="Proteomes" id="UP000027073"/>
    </source>
</evidence>
<dbReference type="GO" id="GO:0031510">
    <property type="term" value="C:SUMO activating enzyme complex"/>
    <property type="evidence" value="ECO:0007669"/>
    <property type="project" value="TreeGrafter"/>
</dbReference>
<dbReference type="PANTHER" id="PTHR10953:SF162">
    <property type="entry name" value="SUMO-ACTIVATING ENZYME SUBUNIT 1"/>
    <property type="match status" value="1"/>
</dbReference>
<proteinExistence type="predicted"/>
<dbReference type="InterPro" id="IPR045886">
    <property type="entry name" value="ThiF/MoeB/HesA"/>
</dbReference>
<dbReference type="HOGENOM" id="CLU_002556_4_1_1"/>
<dbReference type="GO" id="GO:0005737">
    <property type="term" value="C:cytoplasm"/>
    <property type="evidence" value="ECO:0007669"/>
    <property type="project" value="TreeGrafter"/>
</dbReference>
<sequence length="340" mass="37207">MTDQVLGNKSIPVQITEDEAAVYDRQIRLWGLEAQQRMRNATIVVVCLRGTATETIKNIVLAGIGKLIIIDGEDVTDADLGSGFFFRDEDVGKKRVDAAKARVESLNPLVKVETIPTYSVLEREVADATLQDADLVCVTDWRRDGLIQLNEVCRRLGKPLYAGGTFGLFGYIFCDLLNHEYIAPDRSVTKDGPKNVRMTTAYSTLHMALQHKWSGLTKRQTKELNPAVVYGILAVWEFQSLHGGSLPDSSEHADELEAIANKLLSAADVNKQVATAIPRTLIETLSTTAQHEFSPVCAVVGGMLAQDILKALAAREPPIANFFTFDGDTGGGTVCRMNMP</sequence>
<dbReference type="STRING" id="1137138.A0A067NG10"/>
<protein>
    <recommendedName>
        <fullName evidence="1">THIF-type NAD/FAD binding fold domain-containing protein</fullName>
    </recommendedName>
</protein>
<evidence type="ECO:0000259" key="1">
    <source>
        <dbReference type="Pfam" id="PF00899"/>
    </source>
</evidence>